<reference evidence="2" key="1">
    <citation type="submission" date="2022-11" db="UniProtKB">
        <authorList>
            <consortium name="WormBaseParasite"/>
        </authorList>
    </citation>
    <scope>IDENTIFICATION</scope>
</reference>
<name>A0A915DII2_9BILA</name>
<evidence type="ECO:0000313" key="2">
    <source>
        <dbReference type="WBParaSite" id="jg20338"/>
    </source>
</evidence>
<organism evidence="1 2">
    <name type="scientific">Ditylenchus dipsaci</name>
    <dbReference type="NCBI Taxonomy" id="166011"/>
    <lineage>
        <taxon>Eukaryota</taxon>
        <taxon>Metazoa</taxon>
        <taxon>Ecdysozoa</taxon>
        <taxon>Nematoda</taxon>
        <taxon>Chromadorea</taxon>
        <taxon>Rhabditida</taxon>
        <taxon>Tylenchina</taxon>
        <taxon>Tylenchomorpha</taxon>
        <taxon>Sphaerularioidea</taxon>
        <taxon>Anguinidae</taxon>
        <taxon>Anguininae</taxon>
        <taxon>Ditylenchus</taxon>
    </lineage>
</organism>
<sequence>MPKQIQEFLNAVREPISKDVALLQLAPSTPEFVNAAKLLEQEWDAKYAGQPRVIEVCRYFARFKMGRPKLASSALSFS</sequence>
<dbReference type="AlphaFoldDB" id="A0A915DII2"/>
<keyword evidence="1" id="KW-1185">Reference proteome</keyword>
<dbReference type="Proteomes" id="UP000887574">
    <property type="component" value="Unplaced"/>
</dbReference>
<dbReference type="WBParaSite" id="jg20338">
    <property type="protein sequence ID" value="jg20338"/>
    <property type="gene ID" value="jg20338"/>
</dbReference>
<protein>
    <submittedName>
        <fullName evidence="2">Uncharacterized protein</fullName>
    </submittedName>
</protein>
<proteinExistence type="predicted"/>
<accession>A0A915DII2</accession>
<evidence type="ECO:0000313" key="1">
    <source>
        <dbReference type="Proteomes" id="UP000887574"/>
    </source>
</evidence>